<feature type="domain" description="NAD-dependent epimerase/dehydratase" evidence="2">
    <location>
        <begin position="155"/>
        <end position="292"/>
    </location>
</feature>
<evidence type="ECO:0000313" key="4">
    <source>
        <dbReference type="WBParaSite" id="PEQ_0001251201-mRNA-1"/>
    </source>
</evidence>
<dbReference type="AlphaFoldDB" id="A0A914S2H7"/>
<evidence type="ECO:0000259" key="2">
    <source>
        <dbReference type="Pfam" id="PF01370"/>
    </source>
</evidence>
<protein>
    <submittedName>
        <fullName evidence="4">NAD(P)-binding domain-containing protein</fullName>
    </submittedName>
</protein>
<sequence>MAMQSSAAGFCGAENGATFQCPTVALSDCARSRPLHSEVTVLDCPLALQDAIPVVDTVCTSRLHRVNGDIANEKLLVKLFEERNVRTQELHEREQQSIDDDRCLFKAEGQISRFWSFQNGWRYASFSNDGKYETVGLIDVAFLATMRSRISSDVDTVQEARCNFIGTTHFLEALRSFPKLRCFVYVSSENVYGSSPQKVETASLKPVNSEAASQGSCEAMLNAYFISYGIPVVIARLSSLICGPTADSTNPIGSNIVTTDASPKSVIDVRDAVSGLLACAKKGKPGEIYNIGGDREVTTEQIRELIAKVCDFSEYFMRSVECFIAEV</sequence>
<keyword evidence="3" id="KW-1185">Reference proteome</keyword>
<proteinExistence type="inferred from homology"/>
<dbReference type="Proteomes" id="UP000887564">
    <property type="component" value="Unplaced"/>
</dbReference>
<evidence type="ECO:0000256" key="1">
    <source>
        <dbReference type="ARBA" id="ARBA00007637"/>
    </source>
</evidence>
<name>A0A914S2H7_PAREQ</name>
<accession>A0A914S2H7</accession>
<organism evidence="3 4">
    <name type="scientific">Parascaris equorum</name>
    <name type="common">Equine roundworm</name>
    <dbReference type="NCBI Taxonomy" id="6256"/>
    <lineage>
        <taxon>Eukaryota</taxon>
        <taxon>Metazoa</taxon>
        <taxon>Ecdysozoa</taxon>
        <taxon>Nematoda</taxon>
        <taxon>Chromadorea</taxon>
        <taxon>Rhabditida</taxon>
        <taxon>Spirurina</taxon>
        <taxon>Ascaridomorpha</taxon>
        <taxon>Ascaridoidea</taxon>
        <taxon>Ascarididae</taxon>
        <taxon>Parascaris</taxon>
    </lineage>
</organism>
<dbReference type="SUPFAM" id="SSF51735">
    <property type="entry name" value="NAD(P)-binding Rossmann-fold domains"/>
    <property type="match status" value="1"/>
</dbReference>
<reference evidence="4" key="1">
    <citation type="submission" date="2022-11" db="UniProtKB">
        <authorList>
            <consortium name="WormBaseParasite"/>
        </authorList>
    </citation>
    <scope>IDENTIFICATION</scope>
</reference>
<dbReference type="PANTHER" id="PTHR43000">
    <property type="entry name" value="DTDP-D-GLUCOSE 4,6-DEHYDRATASE-RELATED"/>
    <property type="match status" value="1"/>
</dbReference>
<evidence type="ECO:0000313" key="3">
    <source>
        <dbReference type="Proteomes" id="UP000887564"/>
    </source>
</evidence>
<dbReference type="Pfam" id="PF01370">
    <property type="entry name" value="Epimerase"/>
    <property type="match status" value="1"/>
</dbReference>
<comment type="similarity">
    <text evidence="1">Belongs to the NAD(P)-dependent epimerase/dehydratase family.</text>
</comment>
<dbReference type="Gene3D" id="3.40.50.720">
    <property type="entry name" value="NAD(P)-binding Rossmann-like Domain"/>
    <property type="match status" value="1"/>
</dbReference>
<dbReference type="InterPro" id="IPR036291">
    <property type="entry name" value="NAD(P)-bd_dom_sf"/>
</dbReference>
<dbReference type="WBParaSite" id="PEQ_0001251201-mRNA-1">
    <property type="protein sequence ID" value="PEQ_0001251201-mRNA-1"/>
    <property type="gene ID" value="PEQ_0001251201"/>
</dbReference>
<dbReference type="InterPro" id="IPR001509">
    <property type="entry name" value="Epimerase_deHydtase"/>
</dbReference>